<sequence>MSELIQILPIVLMAAIIGLIIFIIMRYGRHKNQRMMKGTQLNFVKRVQIMFAIYVSVLIISAGVYFFIPSEGESAVHEQIGNEDSRYLFESFLEGNIPASYDKYIKEKKSYVYKGEQITLKGLPNQEGMFDVNLFVDDKTELKNTIEAMYYQTPVAVFGRKVTQLPIPQIEMRSNVMTIHNPEQTEIDFSLFKKEFPYTQFTGENWWDDHINLGEQIILIRVPNGLELKFSTEMNVNYIGEMN</sequence>
<keyword evidence="3" id="KW-1185">Reference proteome</keyword>
<evidence type="ECO:0000256" key="1">
    <source>
        <dbReference type="SAM" id="Phobius"/>
    </source>
</evidence>
<accession>A0A917M5J4</accession>
<dbReference type="AlphaFoldDB" id="A0A917M5J4"/>
<evidence type="ECO:0000313" key="3">
    <source>
        <dbReference type="Proteomes" id="UP000622860"/>
    </source>
</evidence>
<keyword evidence="1" id="KW-1133">Transmembrane helix</keyword>
<keyword evidence="1" id="KW-0472">Membrane</keyword>
<reference evidence="2" key="2">
    <citation type="submission" date="2020-09" db="EMBL/GenBank/DDBJ databases">
        <authorList>
            <person name="Sun Q."/>
            <person name="Zhou Y."/>
        </authorList>
    </citation>
    <scope>NUCLEOTIDE SEQUENCE</scope>
    <source>
        <strain evidence="2">CGMCC 1.12754</strain>
    </source>
</reference>
<dbReference type="EMBL" id="BMFR01000012">
    <property type="protein sequence ID" value="GGG80424.1"/>
    <property type="molecule type" value="Genomic_DNA"/>
</dbReference>
<proteinExistence type="predicted"/>
<feature type="transmembrane region" description="Helical" evidence="1">
    <location>
        <begin position="6"/>
        <end position="28"/>
    </location>
</feature>
<organism evidence="2 3">
    <name type="scientific">Virgibacillus oceani</name>
    <dbReference type="NCBI Taxonomy" id="1479511"/>
    <lineage>
        <taxon>Bacteria</taxon>
        <taxon>Bacillati</taxon>
        <taxon>Bacillota</taxon>
        <taxon>Bacilli</taxon>
        <taxon>Bacillales</taxon>
        <taxon>Bacillaceae</taxon>
        <taxon>Virgibacillus</taxon>
    </lineage>
</organism>
<evidence type="ECO:0000313" key="2">
    <source>
        <dbReference type="EMBL" id="GGG80424.1"/>
    </source>
</evidence>
<dbReference type="Proteomes" id="UP000622860">
    <property type="component" value="Unassembled WGS sequence"/>
</dbReference>
<feature type="transmembrane region" description="Helical" evidence="1">
    <location>
        <begin position="49"/>
        <end position="68"/>
    </location>
</feature>
<keyword evidence="1" id="KW-0812">Transmembrane</keyword>
<gene>
    <name evidence="2" type="ORF">GCM10011398_27250</name>
</gene>
<reference evidence="2" key="1">
    <citation type="journal article" date="2014" name="Int. J. Syst. Evol. Microbiol.">
        <title>Complete genome sequence of Corynebacterium casei LMG S-19264T (=DSM 44701T), isolated from a smear-ripened cheese.</title>
        <authorList>
            <consortium name="US DOE Joint Genome Institute (JGI-PGF)"/>
            <person name="Walter F."/>
            <person name="Albersmeier A."/>
            <person name="Kalinowski J."/>
            <person name="Ruckert C."/>
        </authorList>
    </citation>
    <scope>NUCLEOTIDE SEQUENCE</scope>
    <source>
        <strain evidence="2">CGMCC 1.12754</strain>
    </source>
</reference>
<comment type="caution">
    <text evidence="2">The sequence shown here is derived from an EMBL/GenBank/DDBJ whole genome shotgun (WGS) entry which is preliminary data.</text>
</comment>
<name>A0A917M5J4_9BACI</name>
<protein>
    <submittedName>
        <fullName evidence="2">Uncharacterized protein</fullName>
    </submittedName>
</protein>
<dbReference type="RefSeq" id="WP_188455933.1">
    <property type="nucleotide sequence ID" value="NZ_BMFR01000012.1"/>
</dbReference>